<sequence length="59" mass="6765">MRIRDPYKYKQAYRIDGSGLLKSIFSRSKGIVALISFPESPLKNLDFSSAQTRQEMVIL</sequence>
<accession>A0A0V1HUP9</accession>
<dbReference type="Proteomes" id="UP000055024">
    <property type="component" value="Unassembled WGS sequence"/>
</dbReference>
<comment type="caution">
    <text evidence="1">The sequence shown here is derived from an EMBL/GenBank/DDBJ whole genome shotgun (WGS) entry which is preliminary data.</text>
</comment>
<proteinExistence type="predicted"/>
<protein>
    <submittedName>
        <fullName evidence="1">Uncharacterized protein</fullName>
    </submittedName>
</protein>
<keyword evidence="2" id="KW-1185">Reference proteome</keyword>
<organism evidence="1 2">
    <name type="scientific">Trichinella zimbabwensis</name>
    <dbReference type="NCBI Taxonomy" id="268475"/>
    <lineage>
        <taxon>Eukaryota</taxon>
        <taxon>Metazoa</taxon>
        <taxon>Ecdysozoa</taxon>
        <taxon>Nematoda</taxon>
        <taxon>Enoplea</taxon>
        <taxon>Dorylaimia</taxon>
        <taxon>Trichinellida</taxon>
        <taxon>Trichinellidae</taxon>
        <taxon>Trichinella</taxon>
    </lineage>
</organism>
<dbReference type="AlphaFoldDB" id="A0A0V1HUP9"/>
<gene>
    <name evidence="1" type="ORF">T11_16163</name>
</gene>
<name>A0A0V1HUP9_9BILA</name>
<evidence type="ECO:0000313" key="2">
    <source>
        <dbReference type="Proteomes" id="UP000055024"/>
    </source>
</evidence>
<reference evidence="1 2" key="1">
    <citation type="submission" date="2015-01" db="EMBL/GenBank/DDBJ databases">
        <title>Evolution of Trichinella species and genotypes.</title>
        <authorList>
            <person name="Korhonen P.K."/>
            <person name="Edoardo P."/>
            <person name="Giuseppe L.R."/>
            <person name="Gasser R.B."/>
        </authorList>
    </citation>
    <scope>NUCLEOTIDE SEQUENCE [LARGE SCALE GENOMIC DNA]</scope>
    <source>
        <strain evidence="1">ISS1029</strain>
    </source>
</reference>
<evidence type="ECO:0000313" key="1">
    <source>
        <dbReference type="EMBL" id="KRZ14462.1"/>
    </source>
</evidence>
<dbReference type="EMBL" id="JYDP01000024">
    <property type="protein sequence ID" value="KRZ14462.1"/>
    <property type="molecule type" value="Genomic_DNA"/>
</dbReference>